<dbReference type="FunFam" id="3.40.190.290:FF:000001">
    <property type="entry name" value="Transcriptional regulator, LysR family"/>
    <property type="match status" value="1"/>
</dbReference>
<gene>
    <name evidence="6" type="ORF">I6I53_07825</name>
</gene>
<dbReference type="Proteomes" id="UP000595320">
    <property type="component" value="Chromosome"/>
</dbReference>
<dbReference type="AlphaFoldDB" id="A0A7T9UKN7"/>
<dbReference type="InterPro" id="IPR005119">
    <property type="entry name" value="LysR_subst-bd"/>
</dbReference>
<dbReference type="RefSeq" id="WP_004994895.1">
    <property type="nucleotide sequence ID" value="NZ_CP068176.1"/>
</dbReference>
<proteinExistence type="inferred from homology"/>
<dbReference type="InterPro" id="IPR036388">
    <property type="entry name" value="WH-like_DNA-bd_sf"/>
</dbReference>
<organism evidence="6 7">
    <name type="scientific">Acinetobacter ursingii</name>
    <dbReference type="NCBI Taxonomy" id="108980"/>
    <lineage>
        <taxon>Bacteria</taxon>
        <taxon>Pseudomonadati</taxon>
        <taxon>Pseudomonadota</taxon>
        <taxon>Gammaproteobacteria</taxon>
        <taxon>Moraxellales</taxon>
        <taxon>Moraxellaceae</taxon>
        <taxon>Acinetobacter</taxon>
    </lineage>
</organism>
<dbReference type="CDD" id="cd08422">
    <property type="entry name" value="PBP2_CrgA_like"/>
    <property type="match status" value="1"/>
</dbReference>
<evidence type="ECO:0000313" key="6">
    <source>
        <dbReference type="EMBL" id="QQT87632.1"/>
    </source>
</evidence>
<dbReference type="SUPFAM" id="SSF53850">
    <property type="entry name" value="Periplasmic binding protein-like II"/>
    <property type="match status" value="1"/>
</dbReference>
<protein>
    <submittedName>
        <fullName evidence="6">LysR family transcriptional regulator</fullName>
    </submittedName>
</protein>
<dbReference type="InterPro" id="IPR058163">
    <property type="entry name" value="LysR-type_TF_proteobact-type"/>
</dbReference>
<evidence type="ECO:0000256" key="2">
    <source>
        <dbReference type="ARBA" id="ARBA00023015"/>
    </source>
</evidence>
<dbReference type="PANTHER" id="PTHR30537">
    <property type="entry name" value="HTH-TYPE TRANSCRIPTIONAL REGULATOR"/>
    <property type="match status" value="1"/>
</dbReference>
<sequence>MNTEDFQFFIRVADLGSISKAAQEANISASVASQRIQRLENNLQLRLFHRSTRKLNLTEEGKILIEHGRPWISDFLNVQQSLKVKDHTLNGTLRITTSSTFGTKILTAIIAEFSLLHPELKIYLDLNDQNIDLIKYGMDLAIRIGQLRDSSLIAKPLTLNKRLLCASPDYLQKYGCPQTPSELTLHRCLLQQHENGLTDHWYLLDENAEYQTIRVNGYFTTNSGEAIRQASLSGLGISNHSIWHIADDLASGKLVQILHNYPVESTSIYAVWPNRKLVPPKIQFFLEYLSHYFQYQYPWYDDKTD</sequence>
<dbReference type="InterPro" id="IPR036390">
    <property type="entry name" value="WH_DNA-bd_sf"/>
</dbReference>
<evidence type="ECO:0000313" key="7">
    <source>
        <dbReference type="Proteomes" id="UP000595320"/>
    </source>
</evidence>
<dbReference type="GO" id="GO:0003700">
    <property type="term" value="F:DNA-binding transcription factor activity"/>
    <property type="evidence" value="ECO:0007669"/>
    <property type="project" value="InterPro"/>
</dbReference>
<dbReference type="PROSITE" id="PS50931">
    <property type="entry name" value="HTH_LYSR"/>
    <property type="match status" value="1"/>
</dbReference>
<evidence type="ECO:0000256" key="4">
    <source>
        <dbReference type="ARBA" id="ARBA00023163"/>
    </source>
</evidence>
<keyword evidence="3" id="KW-0238">DNA-binding</keyword>
<accession>A0A7T9UKN7</accession>
<reference evidence="6 7" key="1">
    <citation type="submission" date="2021-01" db="EMBL/GenBank/DDBJ databases">
        <title>FDA dAtabase for Regulatory Grade micrObial Sequences (FDA-ARGOS): Supporting development and validation of Infectious Disease Dx tests.</title>
        <authorList>
            <person name="Sproer C."/>
            <person name="Gronow S."/>
            <person name="Severitt S."/>
            <person name="Schroder I."/>
            <person name="Tallon L."/>
            <person name="Sadzewicz L."/>
            <person name="Zhao X."/>
            <person name="Boylan J."/>
            <person name="Ott S."/>
            <person name="Bowen H."/>
            <person name="Vavikolanu K."/>
            <person name="Mehta A."/>
            <person name="Aluvathingal J."/>
            <person name="Nadendla S."/>
            <person name="Lowell S."/>
            <person name="Myers T."/>
            <person name="Yan Y."/>
            <person name="Sichtig H."/>
        </authorList>
    </citation>
    <scope>NUCLEOTIDE SEQUENCE [LARGE SCALE GENOMIC DNA]</scope>
    <source>
        <strain evidence="6 7">FDAARGOS_1096</strain>
    </source>
</reference>
<dbReference type="InterPro" id="IPR000847">
    <property type="entry name" value="LysR_HTH_N"/>
</dbReference>
<evidence type="ECO:0000259" key="5">
    <source>
        <dbReference type="PROSITE" id="PS50931"/>
    </source>
</evidence>
<dbReference type="Pfam" id="PF00126">
    <property type="entry name" value="HTH_1"/>
    <property type="match status" value="1"/>
</dbReference>
<feature type="domain" description="HTH lysR-type" evidence="5">
    <location>
        <begin position="1"/>
        <end position="58"/>
    </location>
</feature>
<dbReference type="GeneID" id="66210902"/>
<evidence type="ECO:0000256" key="3">
    <source>
        <dbReference type="ARBA" id="ARBA00023125"/>
    </source>
</evidence>
<dbReference type="Gene3D" id="1.10.10.10">
    <property type="entry name" value="Winged helix-like DNA-binding domain superfamily/Winged helix DNA-binding domain"/>
    <property type="match status" value="1"/>
</dbReference>
<keyword evidence="2" id="KW-0805">Transcription regulation</keyword>
<dbReference type="FunFam" id="1.10.10.10:FF:000001">
    <property type="entry name" value="LysR family transcriptional regulator"/>
    <property type="match status" value="1"/>
</dbReference>
<dbReference type="SUPFAM" id="SSF46785">
    <property type="entry name" value="Winged helix' DNA-binding domain"/>
    <property type="match status" value="1"/>
</dbReference>
<name>A0A7T9UKN7_9GAMM</name>
<dbReference type="GO" id="GO:0043565">
    <property type="term" value="F:sequence-specific DNA binding"/>
    <property type="evidence" value="ECO:0007669"/>
    <property type="project" value="TreeGrafter"/>
</dbReference>
<dbReference type="Pfam" id="PF03466">
    <property type="entry name" value="LysR_substrate"/>
    <property type="match status" value="1"/>
</dbReference>
<keyword evidence="4" id="KW-0804">Transcription</keyword>
<dbReference type="PANTHER" id="PTHR30537:SF81">
    <property type="entry name" value="TRANSCRIPTIONAL REGULATOR-RELATED"/>
    <property type="match status" value="1"/>
</dbReference>
<dbReference type="GO" id="GO:0006351">
    <property type="term" value="P:DNA-templated transcription"/>
    <property type="evidence" value="ECO:0007669"/>
    <property type="project" value="TreeGrafter"/>
</dbReference>
<comment type="similarity">
    <text evidence="1">Belongs to the LysR transcriptional regulatory family.</text>
</comment>
<dbReference type="EMBL" id="CP068176">
    <property type="protein sequence ID" value="QQT87632.1"/>
    <property type="molecule type" value="Genomic_DNA"/>
</dbReference>
<evidence type="ECO:0000256" key="1">
    <source>
        <dbReference type="ARBA" id="ARBA00009437"/>
    </source>
</evidence>
<dbReference type="Gene3D" id="3.40.190.290">
    <property type="match status" value="1"/>
</dbReference>